<name>A0ABU0ILN2_9CAUL</name>
<protein>
    <submittedName>
        <fullName evidence="4">Imidazolonepropionase-like amidohydrolase</fullName>
    </submittedName>
</protein>
<proteinExistence type="predicted"/>
<dbReference type="SUPFAM" id="SSF51338">
    <property type="entry name" value="Composite domain of metallo-dependent hydrolases"/>
    <property type="match status" value="1"/>
</dbReference>
<feature type="domain" description="Amidohydrolase-related" evidence="3">
    <location>
        <begin position="304"/>
        <end position="424"/>
    </location>
</feature>
<evidence type="ECO:0000259" key="3">
    <source>
        <dbReference type="Pfam" id="PF01979"/>
    </source>
</evidence>
<dbReference type="PANTHER" id="PTHR43135:SF3">
    <property type="entry name" value="ALPHA-D-RIBOSE 1-METHYLPHOSPHONATE 5-TRIPHOSPHATE DIPHOSPHATASE"/>
    <property type="match status" value="1"/>
</dbReference>
<dbReference type="SUPFAM" id="SSF51556">
    <property type="entry name" value="Metallo-dependent hydrolases"/>
    <property type="match status" value="1"/>
</dbReference>
<dbReference type="Gene3D" id="2.30.40.10">
    <property type="entry name" value="Urease, subunit C, domain 1"/>
    <property type="match status" value="1"/>
</dbReference>
<reference evidence="4 5" key="1">
    <citation type="submission" date="2023-07" db="EMBL/GenBank/DDBJ databases">
        <title>Genomic Encyclopedia of Type Strains, Phase IV (KMG-IV): sequencing the most valuable type-strain genomes for metagenomic binning, comparative biology and taxonomic classification.</title>
        <authorList>
            <person name="Goeker M."/>
        </authorList>
    </citation>
    <scope>NUCLEOTIDE SEQUENCE [LARGE SCALE GENOMIC DNA]</scope>
    <source>
        <strain evidence="4 5">DSM 18695</strain>
    </source>
</reference>
<dbReference type="RefSeq" id="WP_307345943.1">
    <property type="nucleotide sequence ID" value="NZ_JAUSVS010000001.1"/>
</dbReference>
<organism evidence="4 5">
    <name type="scientific">Caulobacter ginsengisoli</name>
    <dbReference type="NCBI Taxonomy" id="400775"/>
    <lineage>
        <taxon>Bacteria</taxon>
        <taxon>Pseudomonadati</taxon>
        <taxon>Pseudomonadota</taxon>
        <taxon>Alphaproteobacteria</taxon>
        <taxon>Caulobacterales</taxon>
        <taxon>Caulobacteraceae</taxon>
        <taxon>Caulobacter</taxon>
    </lineage>
</organism>
<dbReference type="InterPro" id="IPR032466">
    <property type="entry name" value="Metal_Hydrolase"/>
</dbReference>
<feature type="chain" id="PRO_5046431617" evidence="2">
    <location>
        <begin position="21"/>
        <end position="452"/>
    </location>
</feature>
<evidence type="ECO:0000313" key="5">
    <source>
        <dbReference type="Proteomes" id="UP001228905"/>
    </source>
</evidence>
<gene>
    <name evidence="4" type="ORF">QO010_000668</name>
</gene>
<dbReference type="Pfam" id="PF01979">
    <property type="entry name" value="Amidohydro_1"/>
    <property type="match status" value="1"/>
</dbReference>
<dbReference type="EMBL" id="JAUSVS010000001">
    <property type="protein sequence ID" value="MDQ0462920.1"/>
    <property type="molecule type" value="Genomic_DNA"/>
</dbReference>
<keyword evidence="2" id="KW-0732">Signal</keyword>
<evidence type="ECO:0000256" key="2">
    <source>
        <dbReference type="SAM" id="SignalP"/>
    </source>
</evidence>
<feature type="signal peptide" evidence="2">
    <location>
        <begin position="1"/>
        <end position="20"/>
    </location>
</feature>
<evidence type="ECO:0000256" key="1">
    <source>
        <dbReference type="SAM" id="MobiDB-lite"/>
    </source>
</evidence>
<dbReference type="InterPro" id="IPR051781">
    <property type="entry name" value="Metallo-dep_Hydrolase"/>
</dbReference>
<dbReference type="PANTHER" id="PTHR43135">
    <property type="entry name" value="ALPHA-D-RIBOSE 1-METHYLPHOSPHONATE 5-TRIPHOSPHATE DIPHOSPHATASE"/>
    <property type="match status" value="1"/>
</dbReference>
<evidence type="ECO:0000313" key="4">
    <source>
        <dbReference type="EMBL" id="MDQ0462920.1"/>
    </source>
</evidence>
<dbReference type="InterPro" id="IPR011059">
    <property type="entry name" value="Metal-dep_hydrolase_composite"/>
</dbReference>
<dbReference type="Gene3D" id="3.20.20.140">
    <property type="entry name" value="Metal-dependent hydrolases"/>
    <property type="match status" value="1"/>
</dbReference>
<feature type="region of interest" description="Disordered" evidence="1">
    <location>
        <begin position="139"/>
        <end position="161"/>
    </location>
</feature>
<keyword evidence="5" id="KW-1185">Reference proteome</keyword>
<accession>A0ABU0ILN2</accession>
<comment type="caution">
    <text evidence="4">The sequence shown here is derived from an EMBL/GenBank/DDBJ whole genome shotgun (WGS) entry which is preliminary data.</text>
</comment>
<dbReference type="InterPro" id="IPR006680">
    <property type="entry name" value="Amidohydro-rel"/>
</dbReference>
<dbReference type="Proteomes" id="UP001228905">
    <property type="component" value="Unassembled WGS sequence"/>
</dbReference>
<sequence>MRKFLFAAAAALLIAGPAAAETVAIVNARIETVGKAGSIPSGTLVIKDGRIAAVGADVKVPEGARIVDAQGGVVTPGLISPSTNLTVTEVDLIKETRDDGSGTQLSAGFDISYGINPASALIPLARQGGVTRVVVTPTLTGGGDGEDQEEGGSADAGLLQGGGGGGKGDPRLFAGQAAIVSLDASDTDPLVKARVAVALDLGQAGAANAGGSRGASLVLVRAALQDARDFNNNRAAYDRGATRDFGLSRVDLEALVPVVQGRIPLLIRVHRASDIRQALKLASDEKIKIIIEGAEEGWLVAADLAAAGVPVIIDTEADLPDQFETLGSRLDNAARLQAAGVLVVIAGSRDFNNLRQARFNAGMSVPYGMTWQQALAAVTLNPAKAWGMADRVGSLEVGKEADVVIWSGDPLDTQSWPTAVFIGGTQQPMTSRAQQLRDRYAKPDNGYPVQYR</sequence>